<dbReference type="AlphaFoldDB" id="A0A1I0I3F9"/>
<organism evidence="1 2">
    <name type="scientific">Salinibacillus kushneri</name>
    <dbReference type="NCBI Taxonomy" id="237682"/>
    <lineage>
        <taxon>Bacteria</taxon>
        <taxon>Bacillati</taxon>
        <taxon>Bacillota</taxon>
        <taxon>Bacilli</taxon>
        <taxon>Bacillales</taxon>
        <taxon>Bacillaceae</taxon>
        <taxon>Salinibacillus</taxon>
    </lineage>
</organism>
<sequence>MKAFYFENMMVHQEGEWKRKKIVFTKNLFLPARSLDWMPNRKIQVNVFKMSPGKVYVDIEFPLNQKSLQDHHVRRYLYQGTSLVISAIDLRPHMDWKRDFHNYSDELSGIAIDYLVVPKVNIKYLTPDMIRYFGLQHVPFILVYAEHPRDLKDIQWGWLNQMQTLVRIPIGCMEHPLSKFMMQELNHFSFQVLPEMISTNPLSKDTLNQTGISRKKGEINLYRDTDFNLYVNRNQKREYCRKVQAPYISVIRGNVVKLNQTIYDQKGFGEFCNHTIQPRLKQRF</sequence>
<dbReference type="Proteomes" id="UP000199095">
    <property type="component" value="Unassembled WGS sequence"/>
</dbReference>
<reference evidence="2" key="1">
    <citation type="submission" date="2016-10" db="EMBL/GenBank/DDBJ databases">
        <authorList>
            <person name="Varghese N."/>
            <person name="Submissions S."/>
        </authorList>
    </citation>
    <scope>NUCLEOTIDE SEQUENCE [LARGE SCALE GENOMIC DNA]</scope>
    <source>
        <strain evidence="2">CGMCC 1.3566</strain>
    </source>
</reference>
<evidence type="ECO:0000313" key="2">
    <source>
        <dbReference type="Proteomes" id="UP000199095"/>
    </source>
</evidence>
<name>A0A1I0I3F9_9BACI</name>
<dbReference type="EMBL" id="FOHJ01000010">
    <property type="protein sequence ID" value="SET90361.1"/>
    <property type="molecule type" value="Genomic_DNA"/>
</dbReference>
<dbReference type="STRING" id="237682.SAMN05421676_110100"/>
<keyword evidence="2" id="KW-1185">Reference proteome</keyword>
<evidence type="ECO:0000313" key="1">
    <source>
        <dbReference type="EMBL" id="SET90361.1"/>
    </source>
</evidence>
<protein>
    <submittedName>
        <fullName evidence="1">Uncharacterized protein</fullName>
    </submittedName>
</protein>
<gene>
    <name evidence="1" type="ORF">SAMN05421676_110100</name>
</gene>
<proteinExistence type="predicted"/>
<accession>A0A1I0I3F9</accession>
<dbReference type="OrthoDB" id="2690546at2"/>
<dbReference type="RefSeq" id="WP_093136748.1">
    <property type="nucleotide sequence ID" value="NZ_FOHJ01000010.1"/>
</dbReference>